<dbReference type="EMBL" id="RKRK01000002">
    <property type="protein sequence ID" value="RPF57686.1"/>
    <property type="molecule type" value="Genomic_DNA"/>
</dbReference>
<evidence type="ECO:0000256" key="1">
    <source>
        <dbReference type="SAM" id="Phobius"/>
    </source>
</evidence>
<proteinExistence type="predicted"/>
<keyword evidence="3" id="KW-1185">Reference proteome</keyword>
<keyword evidence="1" id="KW-1133">Transmembrane helix</keyword>
<accession>A0A3N5BIM9</accession>
<dbReference type="Proteomes" id="UP000277108">
    <property type="component" value="Unassembled WGS sequence"/>
</dbReference>
<dbReference type="Pfam" id="PF06103">
    <property type="entry name" value="DUF948"/>
    <property type="match status" value="1"/>
</dbReference>
<evidence type="ECO:0000313" key="3">
    <source>
        <dbReference type="Proteomes" id="UP000277108"/>
    </source>
</evidence>
<dbReference type="InterPro" id="IPR009293">
    <property type="entry name" value="UPF0478"/>
</dbReference>
<sequence length="189" mass="21203">MWEIMLYAAALIAAIALLIICIVGAVVLLSVKKNLDHVANTLDGVQGQIQGITRESTDLLHKTNRLVEDVQGKSQKVNSVFDAVNGLGYSVQNLNHSVDRVTNSVTHNVSKNEDQISQVVQWSNVAMEIADKWQNRRNRNNHMNQFKSNNNQTKNDTAVNPEYTTVDDVNDVNSPDIDRIHKEINDKEK</sequence>
<dbReference type="PANTHER" id="PTHR40070">
    <property type="entry name" value="UPF0478 PROTEIN YTXG"/>
    <property type="match status" value="1"/>
</dbReference>
<dbReference type="PANTHER" id="PTHR40070:SF1">
    <property type="entry name" value="UPF0478 PROTEIN YTXG"/>
    <property type="match status" value="1"/>
</dbReference>
<feature type="transmembrane region" description="Helical" evidence="1">
    <location>
        <begin position="6"/>
        <end position="29"/>
    </location>
</feature>
<name>A0A3N5BIM9_9BACL</name>
<keyword evidence="1" id="KW-0472">Membrane</keyword>
<comment type="caution">
    <text evidence="2">The sequence shown here is derived from an EMBL/GenBank/DDBJ whole genome shotgun (WGS) entry which is preliminary data.</text>
</comment>
<keyword evidence="1" id="KW-0812">Transmembrane</keyword>
<dbReference type="AlphaFoldDB" id="A0A3N5BIM9"/>
<reference evidence="2 3" key="1">
    <citation type="submission" date="2018-11" db="EMBL/GenBank/DDBJ databases">
        <title>Genomic Encyclopedia of Type Strains, Phase IV (KMG-IV): sequencing the most valuable type-strain genomes for metagenomic binning, comparative biology and taxonomic classification.</title>
        <authorList>
            <person name="Goeker M."/>
        </authorList>
    </citation>
    <scope>NUCLEOTIDE SEQUENCE [LARGE SCALE GENOMIC DNA]</scope>
    <source>
        <strain evidence="2 3">DSM 29158</strain>
    </source>
</reference>
<gene>
    <name evidence="2" type="ORF">EDD62_0316</name>
</gene>
<dbReference type="RefSeq" id="WP_170152740.1">
    <property type="nucleotide sequence ID" value="NZ_RKRK01000002.1"/>
</dbReference>
<organism evidence="2 3">
    <name type="scientific">Abyssicoccus albus</name>
    <dbReference type="NCBI Taxonomy" id="1817405"/>
    <lineage>
        <taxon>Bacteria</taxon>
        <taxon>Bacillati</taxon>
        <taxon>Bacillota</taxon>
        <taxon>Bacilli</taxon>
        <taxon>Bacillales</taxon>
        <taxon>Abyssicoccaceae</taxon>
    </lineage>
</organism>
<protein>
    <submittedName>
        <fullName evidence="2">Uncharacterized protein YoxC</fullName>
    </submittedName>
</protein>
<evidence type="ECO:0000313" key="2">
    <source>
        <dbReference type="EMBL" id="RPF57686.1"/>
    </source>
</evidence>